<comment type="similarity">
    <text evidence="3">Belongs to the acetyltransferase family. GCN5 subfamily.</text>
</comment>
<keyword evidence="6" id="KW-0963">Cytoplasm</keyword>
<protein>
    <recommendedName>
        <fullName evidence="15">Bromo domain-containing protein</fullName>
    </recommendedName>
</protein>
<organism evidence="13 14">
    <name type="scientific">Nesidiocoris tenuis</name>
    <dbReference type="NCBI Taxonomy" id="355587"/>
    <lineage>
        <taxon>Eukaryota</taxon>
        <taxon>Metazoa</taxon>
        <taxon>Ecdysozoa</taxon>
        <taxon>Arthropoda</taxon>
        <taxon>Hexapoda</taxon>
        <taxon>Insecta</taxon>
        <taxon>Pterygota</taxon>
        <taxon>Neoptera</taxon>
        <taxon>Paraneoptera</taxon>
        <taxon>Hemiptera</taxon>
        <taxon>Heteroptera</taxon>
        <taxon>Panheteroptera</taxon>
        <taxon>Cimicomorpha</taxon>
        <taxon>Miridae</taxon>
        <taxon>Dicyphina</taxon>
        <taxon>Nesidiocoris</taxon>
    </lineage>
</organism>
<evidence type="ECO:0000256" key="5">
    <source>
        <dbReference type="ARBA" id="ARBA00023159"/>
    </source>
</evidence>
<name>A0A6H5GZS4_9HEMI</name>
<dbReference type="AlphaFoldDB" id="A0A6H5GZS4"/>
<dbReference type="PROSITE" id="PS50014">
    <property type="entry name" value="BROMODOMAIN_2"/>
    <property type="match status" value="1"/>
</dbReference>
<feature type="domain" description="Bromo" evidence="10">
    <location>
        <begin position="357"/>
        <end position="402"/>
    </location>
</feature>
<evidence type="ECO:0000313" key="14">
    <source>
        <dbReference type="Proteomes" id="UP000479000"/>
    </source>
</evidence>
<sequence length="424" mass="49312">MQRERKLLKLAIHSGCQESPCNCTGWKAAQKTTVLASAPDPCQTCAHPLSQHTAHLSGLSDDELNRLLGMVVDTEYVYNRAHLESDVEVKNIYYNLFRVSSPRIYFQDTYSLYQEMQPQTPIKFCKRTCMKASIQQLKNPLIEECLGVPPFETPTIARGVSNFLCHRYNHLGEKVGKMEWQIMYSLAQTFANAVNQYIFESPSVHKLTASEEDVIPYRRNYTKWMVFCFVPTFCDSIRHYDVSNIFGRTMLRSAFKGLKKDLIDKLYTENDRLSSEERAKFLPHLPRRHKTLALIKDNKPAGGICFRQFPSQGFSEVVFCAVNTSDQYKGYGAHLMNHLKEYHIKIKIYNLLTFADRDAIDLKTMTERLKSGYYTTRRLFIADMLRIFNNCRTYNHPDTEIYMAACDLDRYFQTKMKENGLWDK</sequence>
<dbReference type="InterPro" id="IPR036427">
    <property type="entry name" value="Bromodomain-like_sf"/>
</dbReference>
<dbReference type="Pfam" id="PF00439">
    <property type="entry name" value="Bromodomain"/>
    <property type="match status" value="1"/>
</dbReference>
<dbReference type="PRINTS" id="PR00503">
    <property type="entry name" value="BROMODOMAIN"/>
</dbReference>
<dbReference type="SMART" id="SM00297">
    <property type="entry name" value="BROMO"/>
    <property type="match status" value="1"/>
</dbReference>
<evidence type="ECO:0000259" key="11">
    <source>
        <dbReference type="PROSITE" id="PS51186"/>
    </source>
</evidence>
<dbReference type="SUPFAM" id="SSF47370">
    <property type="entry name" value="Bromodomain"/>
    <property type="match status" value="1"/>
</dbReference>
<evidence type="ECO:0000256" key="4">
    <source>
        <dbReference type="ARBA" id="ARBA00023117"/>
    </source>
</evidence>
<dbReference type="Gene3D" id="1.20.920.10">
    <property type="entry name" value="Bromodomain-like"/>
    <property type="match status" value="1"/>
</dbReference>
<keyword evidence="5" id="KW-0010">Activator</keyword>
<evidence type="ECO:0000256" key="1">
    <source>
        <dbReference type="ARBA" id="ARBA00004123"/>
    </source>
</evidence>
<evidence type="ECO:0000256" key="9">
    <source>
        <dbReference type="PROSITE-ProRule" id="PRU00035"/>
    </source>
</evidence>
<keyword evidence="6" id="KW-0206">Cytoskeleton</keyword>
<dbReference type="Pfam" id="PF06466">
    <property type="entry name" value="PCAF_N"/>
    <property type="match status" value="2"/>
</dbReference>
<dbReference type="InterPro" id="IPR016181">
    <property type="entry name" value="Acyl_CoA_acyltransferase"/>
</dbReference>
<evidence type="ECO:0000256" key="6">
    <source>
        <dbReference type="ARBA" id="ARBA00023212"/>
    </source>
</evidence>
<keyword evidence="4 9" id="KW-0103">Bromodomain</keyword>
<dbReference type="Pfam" id="PF00583">
    <property type="entry name" value="Acetyltransf_1"/>
    <property type="match status" value="1"/>
</dbReference>
<dbReference type="GO" id="GO:0140672">
    <property type="term" value="C:ATAC complex"/>
    <property type="evidence" value="ECO:0007669"/>
    <property type="project" value="TreeGrafter"/>
</dbReference>
<proteinExistence type="inferred from homology"/>
<comment type="catalytic activity">
    <reaction evidence="8">
        <text>L-lysyl-[histone] + acetyl-CoA = N(6)-acetyl-L-lysyl-[histone] + CoA + H(+)</text>
        <dbReference type="Rhea" id="RHEA:21992"/>
        <dbReference type="Rhea" id="RHEA-COMP:9845"/>
        <dbReference type="Rhea" id="RHEA-COMP:11338"/>
        <dbReference type="ChEBI" id="CHEBI:15378"/>
        <dbReference type="ChEBI" id="CHEBI:29969"/>
        <dbReference type="ChEBI" id="CHEBI:57287"/>
        <dbReference type="ChEBI" id="CHEBI:57288"/>
        <dbReference type="ChEBI" id="CHEBI:61930"/>
        <dbReference type="EC" id="2.3.1.48"/>
    </reaction>
    <physiologicalReaction direction="left-to-right" evidence="8">
        <dbReference type="Rhea" id="RHEA:21993"/>
    </physiologicalReaction>
</comment>
<dbReference type="GO" id="GO:0043992">
    <property type="term" value="F:histone H3K9 acetyltransferase activity"/>
    <property type="evidence" value="ECO:0007669"/>
    <property type="project" value="UniProtKB-ARBA"/>
</dbReference>
<reference evidence="13 14" key="1">
    <citation type="submission" date="2020-02" db="EMBL/GenBank/DDBJ databases">
        <authorList>
            <person name="Ferguson B K."/>
        </authorList>
    </citation>
    <scope>NUCLEOTIDE SEQUENCE [LARGE SCALE GENOMIC DNA]</scope>
</reference>
<dbReference type="EMBL" id="CADCXU010016437">
    <property type="protein sequence ID" value="CAB0005457.1"/>
    <property type="molecule type" value="Genomic_DNA"/>
</dbReference>
<evidence type="ECO:0000313" key="12">
    <source>
        <dbReference type="EMBL" id="CAB0005457.1"/>
    </source>
</evidence>
<dbReference type="EMBL" id="CADCXU010021711">
    <property type="protein sequence ID" value="CAB0009346.1"/>
    <property type="molecule type" value="Genomic_DNA"/>
</dbReference>
<accession>A0A6H5GZS4</accession>
<dbReference type="GO" id="GO:0005634">
    <property type="term" value="C:nucleus"/>
    <property type="evidence" value="ECO:0007669"/>
    <property type="project" value="UniProtKB-SubCell"/>
</dbReference>
<dbReference type="PANTHER" id="PTHR45750">
    <property type="entry name" value="GH11602P"/>
    <property type="match status" value="1"/>
</dbReference>
<gene>
    <name evidence="12" type="ORF">NTEN_LOCUS10934</name>
    <name evidence="13" type="ORF">NTEN_LOCUS14499</name>
</gene>
<dbReference type="GO" id="GO:0005813">
    <property type="term" value="C:centrosome"/>
    <property type="evidence" value="ECO:0007669"/>
    <property type="project" value="UniProtKB-SubCell"/>
</dbReference>
<dbReference type="SUPFAM" id="SSF55729">
    <property type="entry name" value="Acyl-CoA N-acyltransferases (Nat)"/>
    <property type="match status" value="1"/>
</dbReference>
<evidence type="ECO:0000259" key="10">
    <source>
        <dbReference type="PROSITE" id="PS50014"/>
    </source>
</evidence>
<evidence type="ECO:0000256" key="3">
    <source>
        <dbReference type="ARBA" id="ARBA00008607"/>
    </source>
</evidence>
<feature type="domain" description="N-acetyltransferase" evidence="11">
    <location>
        <begin position="249"/>
        <end position="392"/>
    </location>
</feature>
<dbReference type="InterPro" id="IPR001487">
    <property type="entry name" value="Bromodomain"/>
</dbReference>
<comment type="subcellular location">
    <subcellularLocation>
        <location evidence="2">Cytoplasm</location>
        <location evidence="2">Cytoskeleton</location>
        <location evidence="2">Microtubule organizing center</location>
        <location evidence="2">Centrosome</location>
    </subcellularLocation>
    <subcellularLocation>
        <location evidence="1">Nucleus</location>
    </subcellularLocation>
</comment>
<dbReference type="Gene3D" id="3.40.630.30">
    <property type="match status" value="1"/>
</dbReference>
<evidence type="ECO:0000256" key="2">
    <source>
        <dbReference type="ARBA" id="ARBA00004300"/>
    </source>
</evidence>
<dbReference type="PROSITE" id="PS51186">
    <property type="entry name" value="GNAT"/>
    <property type="match status" value="1"/>
</dbReference>
<keyword evidence="7" id="KW-0539">Nucleus</keyword>
<dbReference type="InterPro" id="IPR009464">
    <property type="entry name" value="PCAF_N"/>
</dbReference>
<dbReference type="PANTHER" id="PTHR45750:SF3">
    <property type="entry name" value="HISTONE ACETYLTRANSFERASE"/>
    <property type="match status" value="1"/>
</dbReference>
<evidence type="ECO:0000313" key="13">
    <source>
        <dbReference type="EMBL" id="CAB0009346.1"/>
    </source>
</evidence>
<dbReference type="Proteomes" id="UP000479000">
    <property type="component" value="Unassembled WGS sequence"/>
</dbReference>
<evidence type="ECO:0000256" key="8">
    <source>
        <dbReference type="ARBA" id="ARBA00048940"/>
    </source>
</evidence>
<keyword evidence="14" id="KW-1185">Reference proteome</keyword>
<dbReference type="InterPro" id="IPR000182">
    <property type="entry name" value="GNAT_dom"/>
</dbReference>
<dbReference type="GO" id="GO:0045944">
    <property type="term" value="P:positive regulation of transcription by RNA polymerase II"/>
    <property type="evidence" value="ECO:0007669"/>
    <property type="project" value="TreeGrafter"/>
</dbReference>
<evidence type="ECO:0000256" key="7">
    <source>
        <dbReference type="ARBA" id="ARBA00023242"/>
    </source>
</evidence>
<dbReference type="OrthoDB" id="1937912at2759"/>
<dbReference type="InterPro" id="IPR037800">
    <property type="entry name" value="GCN5"/>
</dbReference>
<evidence type="ECO:0008006" key="15">
    <source>
        <dbReference type="Google" id="ProtNLM"/>
    </source>
</evidence>